<dbReference type="AlphaFoldDB" id="K0S5F1"/>
<dbReference type="InterPro" id="IPR001810">
    <property type="entry name" value="F-box_dom"/>
</dbReference>
<dbReference type="InterPro" id="IPR036047">
    <property type="entry name" value="F-box-like_dom_sf"/>
</dbReference>
<dbReference type="Gene3D" id="1.20.1280.50">
    <property type="match status" value="1"/>
</dbReference>
<dbReference type="EMBL" id="AGNL01036351">
    <property type="protein sequence ID" value="EJK54107.1"/>
    <property type="molecule type" value="Genomic_DNA"/>
</dbReference>
<feature type="compositionally biased region" description="Acidic residues" evidence="1">
    <location>
        <begin position="24"/>
        <end position="48"/>
    </location>
</feature>
<keyword evidence="4" id="KW-1185">Reference proteome</keyword>
<name>K0S5F1_THAOC</name>
<dbReference type="SUPFAM" id="SSF81383">
    <property type="entry name" value="F-box domain"/>
    <property type="match status" value="1"/>
</dbReference>
<comment type="caution">
    <text evidence="3">The sequence shown here is derived from an EMBL/GenBank/DDBJ whole genome shotgun (WGS) entry which is preliminary data.</text>
</comment>
<sequence length="266" mass="28515">MLYHSRVTVENRPAGGTALRDNDEGGDVEDDGGSDGDSSDGDGEEDSAGGDSPPASGGVLAARLRDLLSDSSVPPSSVVYVAVQGVVVYDRNRNGVVMSPAEERFLLDGEPLDVADYARARSSSDAACPGEGEEGAAEESSRAHELLPPSVLEDVLSYLPDEAAGALPRVCRAWRDEVGTRSPRLWTDLLDRRGWPLDECGGENVEDEEGERIRRRRAAFVKHYSAARDVRGLVRAVDALAGGTVPRWEWGGAASWRSSRPRARPC</sequence>
<protein>
    <recommendedName>
        <fullName evidence="2">F-box domain-containing protein</fullName>
    </recommendedName>
</protein>
<feature type="compositionally biased region" description="Low complexity" evidence="1">
    <location>
        <begin position="49"/>
        <end position="61"/>
    </location>
</feature>
<feature type="region of interest" description="Disordered" evidence="1">
    <location>
        <begin position="123"/>
        <end position="144"/>
    </location>
</feature>
<evidence type="ECO:0000259" key="2">
    <source>
        <dbReference type="PROSITE" id="PS50181"/>
    </source>
</evidence>
<feature type="non-terminal residue" evidence="3">
    <location>
        <position position="266"/>
    </location>
</feature>
<evidence type="ECO:0000313" key="3">
    <source>
        <dbReference type="EMBL" id="EJK54107.1"/>
    </source>
</evidence>
<accession>K0S5F1</accession>
<evidence type="ECO:0000313" key="4">
    <source>
        <dbReference type="Proteomes" id="UP000266841"/>
    </source>
</evidence>
<dbReference type="Proteomes" id="UP000266841">
    <property type="component" value="Unassembled WGS sequence"/>
</dbReference>
<dbReference type="PROSITE" id="PS50181">
    <property type="entry name" value="FBOX"/>
    <property type="match status" value="1"/>
</dbReference>
<proteinExistence type="predicted"/>
<dbReference type="Pfam" id="PF12937">
    <property type="entry name" value="F-box-like"/>
    <property type="match status" value="1"/>
</dbReference>
<dbReference type="OrthoDB" id="48122at2759"/>
<reference evidence="3 4" key="1">
    <citation type="journal article" date="2012" name="Genome Biol.">
        <title>Genome and low-iron response of an oceanic diatom adapted to chronic iron limitation.</title>
        <authorList>
            <person name="Lommer M."/>
            <person name="Specht M."/>
            <person name="Roy A.S."/>
            <person name="Kraemer L."/>
            <person name="Andreson R."/>
            <person name="Gutowska M.A."/>
            <person name="Wolf J."/>
            <person name="Bergner S.V."/>
            <person name="Schilhabel M.B."/>
            <person name="Klostermeier U.C."/>
            <person name="Beiko R.G."/>
            <person name="Rosenstiel P."/>
            <person name="Hippler M."/>
            <person name="Laroche J."/>
        </authorList>
    </citation>
    <scope>NUCLEOTIDE SEQUENCE [LARGE SCALE GENOMIC DNA]</scope>
    <source>
        <strain evidence="3 4">CCMP1005</strain>
    </source>
</reference>
<dbReference type="eggNOG" id="ENOG502SQKH">
    <property type="taxonomic scope" value="Eukaryota"/>
</dbReference>
<evidence type="ECO:0000256" key="1">
    <source>
        <dbReference type="SAM" id="MobiDB-lite"/>
    </source>
</evidence>
<gene>
    <name evidence="3" type="ORF">THAOC_26333</name>
</gene>
<organism evidence="3 4">
    <name type="scientific">Thalassiosira oceanica</name>
    <name type="common">Marine diatom</name>
    <dbReference type="NCBI Taxonomy" id="159749"/>
    <lineage>
        <taxon>Eukaryota</taxon>
        <taxon>Sar</taxon>
        <taxon>Stramenopiles</taxon>
        <taxon>Ochrophyta</taxon>
        <taxon>Bacillariophyta</taxon>
        <taxon>Coscinodiscophyceae</taxon>
        <taxon>Thalassiosirophycidae</taxon>
        <taxon>Thalassiosirales</taxon>
        <taxon>Thalassiosiraceae</taxon>
        <taxon>Thalassiosira</taxon>
    </lineage>
</organism>
<feature type="domain" description="F-box" evidence="2">
    <location>
        <begin position="141"/>
        <end position="189"/>
    </location>
</feature>
<feature type="region of interest" description="Disordered" evidence="1">
    <location>
        <begin position="1"/>
        <end position="61"/>
    </location>
</feature>